<evidence type="ECO:0000256" key="2">
    <source>
        <dbReference type="ARBA" id="ARBA00010992"/>
    </source>
</evidence>
<dbReference type="InterPro" id="IPR003663">
    <property type="entry name" value="Sugar/inositol_transpt"/>
</dbReference>
<dbReference type="PANTHER" id="PTHR48022:SF3">
    <property type="entry name" value="HEXOSE TRANSPORTER PROTEIN (AFU_ORTHOLOGUE AFUA_8G04480)-RELATED"/>
    <property type="match status" value="1"/>
</dbReference>
<dbReference type="FunFam" id="1.20.1250.20:FF:000134">
    <property type="entry name" value="MFS sugar transporter protein"/>
    <property type="match status" value="1"/>
</dbReference>
<keyword evidence="6 8" id="KW-0472">Membrane</keyword>
<proteinExistence type="inferred from homology"/>
<comment type="caution">
    <text evidence="10">The sequence shown here is derived from an EMBL/GenBank/DDBJ whole genome shotgun (WGS) entry which is preliminary data.</text>
</comment>
<evidence type="ECO:0000256" key="7">
    <source>
        <dbReference type="RuleBase" id="RU003346"/>
    </source>
</evidence>
<dbReference type="SUPFAM" id="SSF103473">
    <property type="entry name" value="MFS general substrate transporter"/>
    <property type="match status" value="1"/>
</dbReference>
<reference evidence="10" key="1">
    <citation type="submission" date="2021-10" db="EMBL/GenBank/DDBJ databases">
        <authorList>
            <person name="Piombo E."/>
        </authorList>
    </citation>
    <scope>NUCLEOTIDE SEQUENCE</scope>
</reference>
<dbReference type="OrthoDB" id="6133115at2759"/>
<dbReference type="GO" id="GO:0005351">
    <property type="term" value="F:carbohydrate:proton symporter activity"/>
    <property type="evidence" value="ECO:0007669"/>
    <property type="project" value="TreeGrafter"/>
</dbReference>
<evidence type="ECO:0000256" key="1">
    <source>
        <dbReference type="ARBA" id="ARBA00004141"/>
    </source>
</evidence>
<feature type="transmembrane region" description="Helical" evidence="8">
    <location>
        <begin position="169"/>
        <end position="189"/>
    </location>
</feature>
<feature type="transmembrane region" description="Helical" evidence="8">
    <location>
        <begin position="201"/>
        <end position="222"/>
    </location>
</feature>
<feature type="transmembrane region" description="Helical" evidence="8">
    <location>
        <begin position="79"/>
        <end position="98"/>
    </location>
</feature>
<feature type="transmembrane region" description="Helical" evidence="8">
    <location>
        <begin position="428"/>
        <end position="449"/>
    </location>
</feature>
<protein>
    <recommendedName>
        <fullName evidence="9">Major facilitator superfamily (MFS) profile domain-containing protein</fullName>
    </recommendedName>
</protein>
<keyword evidence="5 8" id="KW-1133">Transmembrane helix</keyword>
<evidence type="ECO:0000256" key="6">
    <source>
        <dbReference type="ARBA" id="ARBA00023136"/>
    </source>
</evidence>
<feature type="transmembrane region" description="Helical" evidence="8">
    <location>
        <begin position="455"/>
        <end position="476"/>
    </location>
</feature>
<dbReference type="InterPro" id="IPR005828">
    <property type="entry name" value="MFS_sugar_transport-like"/>
</dbReference>
<feature type="transmembrane region" description="Helical" evidence="8">
    <location>
        <begin position="326"/>
        <end position="350"/>
    </location>
</feature>
<dbReference type="Gene3D" id="1.20.1250.20">
    <property type="entry name" value="MFS general substrate transporter like domains"/>
    <property type="match status" value="1"/>
</dbReference>
<sequence length="529" mass="58613">MTEGRTLKMTKSHVVGHAMAEALPESKKSWIFEPHLRGLNFRLLVILMSASTLGFDATMMNGLQALKTWRTFFDEPSPALLGTINAMFPLGKILGALPSGWVADKFGRKYTLAFGILILIFGAGLQGGAPNLATFIAARFVLGFGSEFGSVPAPVLITELAYPTHRGKVSSLYQTVFYVGAIGASWSTFGSFQLQSSTWSWRIPSLLQGLFPIIQLFTIWFVPESPRWLVGKGRVDEARAIVCRWHAGGDDTAPLIDYEMNEMVSHLQAEAEIADMGWRSLWKTKADRKRTAVACFVPILAQWTGTGLVTYYLSLVLNTVGVTDPFYQTLINGILQIFNFIAAIGGALMVDRVGRRPLLLFSCIGMLWSFIVLTACSGAFNSTRVPSLGVTVVVFIFVYYFHYDVAITPLTFAYPVEIVPFHTRQKTIAANYLVNALLLMFNSFVNPIALTAIGWRYYIVYIVTIAISTVVVFLFFPETRGHSLESIADLFDGPALVYKQKKHNETLDQDNDNIEVGSNKEAVEMVEKA</sequence>
<dbReference type="InterPro" id="IPR005829">
    <property type="entry name" value="Sugar_transporter_CS"/>
</dbReference>
<evidence type="ECO:0000256" key="4">
    <source>
        <dbReference type="ARBA" id="ARBA00022692"/>
    </source>
</evidence>
<dbReference type="Pfam" id="PF00083">
    <property type="entry name" value="Sugar_tr"/>
    <property type="match status" value="1"/>
</dbReference>
<dbReference type="NCBIfam" id="TIGR00879">
    <property type="entry name" value="SP"/>
    <property type="match status" value="1"/>
</dbReference>
<dbReference type="PROSITE" id="PS00216">
    <property type="entry name" value="SUGAR_TRANSPORT_1"/>
    <property type="match status" value="2"/>
</dbReference>
<evidence type="ECO:0000256" key="3">
    <source>
        <dbReference type="ARBA" id="ARBA00022448"/>
    </source>
</evidence>
<dbReference type="PANTHER" id="PTHR48022">
    <property type="entry name" value="PLASTIDIC GLUCOSE TRANSPORTER 4"/>
    <property type="match status" value="1"/>
</dbReference>
<keyword evidence="11" id="KW-1185">Reference proteome</keyword>
<accession>A0A9N9VVQ4</accession>
<feature type="transmembrane region" description="Helical" evidence="8">
    <location>
        <begin position="292"/>
        <end position="314"/>
    </location>
</feature>
<gene>
    <name evidence="10" type="ORF">CRHIZ90672A_00008656</name>
</gene>
<comment type="similarity">
    <text evidence="2 7">Belongs to the major facilitator superfamily. Sugar transporter (TC 2.A.1.1) family.</text>
</comment>
<dbReference type="GO" id="GO:0016020">
    <property type="term" value="C:membrane"/>
    <property type="evidence" value="ECO:0007669"/>
    <property type="project" value="UniProtKB-SubCell"/>
</dbReference>
<dbReference type="AlphaFoldDB" id="A0A9N9VVQ4"/>
<feature type="transmembrane region" description="Helical" evidence="8">
    <location>
        <begin position="392"/>
        <end position="416"/>
    </location>
</feature>
<dbReference type="InterPro" id="IPR036259">
    <property type="entry name" value="MFS_trans_sf"/>
</dbReference>
<evidence type="ECO:0000313" key="11">
    <source>
        <dbReference type="Proteomes" id="UP000696573"/>
    </source>
</evidence>
<feature type="transmembrane region" description="Helical" evidence="8">
    <location>
        <begin position="135"/>
        <end position="157"/>
    </location>
</feature>
<dbReference type="InterPro" id="IPR020846">
    <property type="entry name" value="MFS_dom"/>
</dbReference>
<dbReference type="InterPro" id="IPR050360">
    <property type="entry name" value="MFS_Sugar_Transporters"/>
</dbReference>
<evidence type="ECO:0000259" key="9">
    <source>
        <dbReference type="PROSITE" id="PS50850"/>
    </source>
</evidence>
<keyword evidence="3 7" id="KW-0813">Transport</keyword>
<keyword evidence="4 8" id="KW-0812">Transmembrane</keyword>
<organism evidence="10 11">
    <name type="scientific">Clonostachys rhizophaga</name>
    <dbReference type="NCBI Taxonomy" id="160324"/>
    <lineage>
        <taxon>Eukaryota</taxon>
        <taxon>Fungi</taxon>
        <taxon>Dikarya</taxon>
        <taxon>Ascomycota</taxon>
        <taxon>Pezizomycotina</taxon>
        <taxon>Sordariomycetes</taxon>
        <taxon>Hypocreomycetidae</taxon>
        <taxon>Hypocreales</taxon>
        <taxon>Bionectriaceae</taxon>
        <taxon>Clonostachys</taxon>
    </lineage>
</organism>
<feature type="transmembrane region" description="Helical" evidence="8">
    <location>
        <begin position="39"/>
        <end position="59"/>
    </location>
</feature>
<feature type="transmembrane region" description="Helical" evidence="8">
    <location>
        <begin position="110"/>
        <end position="129"/>
    </location>
</feature>
<feature type="transmembrane region" description="Helical" evidence="8">
    <location>
        <begin position="357"/>
        <end position="380"/>
    </location>
</feature>
<comment type="subcellular location">
    <subcellularLocation>
        <location evidence="1">Membrane</location>
        <topology evidence="1">Multi-pass membrane protein</topology>
    </subcellularLocation>
</comment>
<dbReference type="PROSITE" id="PS50850">
    <property type="entry name" value="MFS"/>
    <property type="match status" value="1"/>
</dbReference>
<evidence type="ECO:0000313" key="10">
    <source>
        <dbReference type="EMBL" id="CAH0033310.1"/>
    </source>
</evidence>
<dbReference type="Proteomes" id="UP000696573">
    <property type="component" value="Unassembled WGS sequence"/>
</dbReference>
<name>A0A9N9VVQ4_9HYPO</name>
<evidence type="ECO:0000256" key="5">
    <source>
        <dbReference type="ARBA" id="ARBA00022989"/>
    </source>
</evidence>
<feature type="domain" description="Major facilitator superfamily (MFS) profile" evidence="9">
    <location>
        <begin position="42"/>
        <end position="480"/>
    </location>
</feature>
<dbReference type="EMBL" id="CABFNQ020000747">
    <property type="protein sequence ID" value="CAH0033310.1"/>
    <property type="molecule type" value="Genomic_DNA"/>
</dbReference>
<evidence type="ECO:0000256" key="8">
    <source>
        <dbReference type="SAM" id="Phobius"/>
    </source>
</evidence>